<dbReference type="EMBL" id="LAZR01040834">
    <property type="protein sequence ID" value="KKL13496.1"/>
    <property type="molecule type" value="Genomic_DNA"/>
</dbReference>
<evidence type="ECO:0000313" key="1">
    <source>
        <dbReference type="EMBL" id="KKL13496.1"/>
    </source>
</evidence>
<name>A0A0F9D6R5_9ZZZZ</name>
<proteinExistence type="predicted"/>
<dbReference type="AlphaFoldDB" id="A0A0F9D6R5"/>
<sequence length="96" mass="10968">MGQTQRVSGRATSVFTDDDGIVNVVYHATHVVRVFPSGKIVLDTGGWRTVTTRTRMNQAANQFRLGYRVFQKDFGWFVEWKGETLPFDERTIALDN</sequence>
<protein>
    <submittedName>
        <fullName evidence="1">Uncharacterized protein</fullName>
    </submittedName>
</protein>
<gene>
    <name evidence="1" type="ORF">LCGC14_2525150</name>
</gene>
<dbReference type="InterPro" id="IPR057004">
    <property type="entry name" value="Gp90-like"/>
</dbReference>
<comment type="caution">
    <text evidence="1">The sequence shown here is derived from an EMBL/GenBank/DDBJ whole genome shotgun (WGS) entry which is preliminary data.</text>
</comment>
<dbReference type="Pfam" id="PF23790">
    <property type="entry name" value="Kyano_Gp96"/>
    <property type="match status" value="1"/>
</dbReference>
<reference evidence="1" key="1">
    <citation type="journal article" date="2015" name="Nature">
        <title>Complex archaea that bridge the gap between prokaryotes and eukaryotes.</title>
        <authorList>
            <person name="Spang A."/>
            <person name="Saw J.H."/>
            <person name="Jorgensen S.L."/>
            <person name="Zaremba-Niedzwiedzka K."/>
            <person name="Martijn J."/>
            <person name="Lind A.E."/>
            <person name="van Eijk R."/>
            <person name="Schleper C."/>
            <person name="Guy L."/>
            <person name="Ettema T.J."/>
        </authorList>
    </citation>
    <scope>NUCLEOTIDE SEQUENCE</scope>
</reference>
<accession>A0A0F9D6R5</accession>
<organism evidence="1">
    <name type="scientific">marine sediment metagenome</name>
    <dbReference type="NCBI Taxonomy" id="412755"/>
    <lineage>
        <taxon>unclassified sequences</taxon>
        <taxon>metagenomes</taxon>
        <taxon>ecological metagenomes</taxon>
    </lineage>
</organism>